<reference evidence="1" key="2">
    <citation type="submission" date="2020-07" db="EMBL/GenBank/DDBJ databases">
        <authorList>
            <person name="Vera ALvarez R."/>
            <person name="Arias-Moreno D.M."/>
            <person name="Jimenez-Jacinto V."/>
            <person name="Jimenez-Bremont J.F."/>
            <person name="Swaminathan K."/>
            <person name="Moose S.P."/>
            <person name="Guerrero-Gonzalez M.L."/>
            <person name="Marino-Ramirez L."/>
            <person name="Landsman D."/>
            <person name="Rodriguez-Kessler M."/>
            <person name="Delgado-Sanchez P."/>
        </authorList>
    </citation>
    <scope>NUCLEOTIDE SEQUENCE</scope>
    <source>
        <tissue evidence="1">Cladode</tissue>
    </source>
</reference>
<evidence type="ECO:0000313" key="1">
    <source>
        <dbReference type="EMBL" id="MBA4618134.1"/>
    </source>
</evidence>
<reference evidence="1" key="1">
    <citation type="journal article" date="2013" name="J. Plant Res.">
        <title>Effect of fungi and light on seed germination of three Opuntia species from semiarid lands of central Mexico.</title>
        <authorList>
            <person name="Delgado-Sanchez P."/>
            <person name="Jimenez-Bremont J.F."/>
            <person name="Guerrero-Gonzalez Mde L."/>
            <person name="Flores J."/>
        </authorList>
    </citation>
    <scope>NUCLEOTIDE SEQUENCE</scope>
    <source>
        <tissue evidence="1">Cladode</tissue>
    </source>
</reference>
<protein>
    <submittedName>
        <fullName evidence="1">Uncharacterized protein</fullName>
    </submittedName>
</protein>
<name>A0A7C8YGU2_OPUST</name>
<proteinExistence type="predicted"/>
<dbReference type="AlphaFoldDB" id="A0A7C8YGU2"/>
<accession>A0A7C8YGU2</accession>
<dbReference type="EMBL" id="GISG01019020">
    <property type="protein sequence ID" value="MBA4618134.1"/>
    <property type="molecule type" value="Transcribed_RNA"/>
</dbReference>
<organism evidence="1">
    <name type="scientific">Opuntia streptacantha</name>
    <name type="common">Prickly pear cactus</name>
    <name type="synonym">Opuntia cardona</name>
    <dbReference type="NCBI Taxonomy" id="393608"/>
    <lineage>
        <taxon>Eukaryota</taxon>
        <taxon>Viridiplantae</taxon>
        <taxon>Streptophyta</taxon>
        <taxon>Embryophyta</taxon>
        <taxon>Tracheophyta</taxon>
        <taxon>Spermatophyta</taxon>
        <taxon>Magnoliopsida</taxon>
        <taxon>eudicotyledons</taxon>
        <taxon>Gunneridae</taxon>
        <taxon>Pentapetalae</taxon>
        <taxon>Caryophyllales</taxon>
        <taxon>Cactineae</taxon>
        <taxon>Cactaceae</taxon>
        <taxon>Opuntioideae</taxon>
        <taxon>Opuntia</taxon>
    </lineage>
</organism>
<sequence length="130" mass="14452">MINLQEEKPEQKPILGQSSVFSAIYCKVLKVGREKTQKGVAVNPFPLSKSSQCPQFLASIREFSASKQAPDGYTITPGLCRMYPLTFRQQVLGHSQLELNAYTSLSNLLSQASWVNLEHVKASALIILLR</sequence>